<dbReference type="SMART" id="SM01088">
    <property type="entry name" value="Col_cuticle_N"/>
    <property type="match status" value="1"/>
</dbReference>
<keyword evidence="3" id="KW-1133">Transmembrane helix</keyword>
<feature type="compositionally biased region" description="Basic and acidic residues" evidence="2">
    <location>
        <begin position="100"/>
        <end position="114"/>
    </location>
</feature>
<accession>A0A915E6H3</accession>
<organism evidence="5 6">
    <name type="scientific">Ditylenchus dipsaci</name>
    <dbReference type="NCBI Taxonomy" id="166011"/>
    <lineage>
        <taxon>Eukaryota</taxon>
        <taxon>Metazoa</taxon>
        <taxon>Ecdysozoa</taxon>
        <taxon>Nematoda</taxon>
        <taxon>Chromadorea</taxon>
        <taxon>Rhabditida</taxon>
        <taxon>Tylenchina</taxon>
        <taxon>Tylenchomorpha</taxon>
        <taxon>Sphaerularioidea</taxon>
        <taxon>Anguinidae</taxon>
        <taxon>Anguininae</taxon>
        <taxon>Ditylenchus</taxon>
    </lineage>
</organism>
<dbReference type="WBParaSite" id="jg2671">
    <property type="protein sequence ID" value="jg2671"/>
    <property type="gene ID" value="jg2671"/>
</dbReference>
<sequence length="204" mass="22353">MDWSTRNSVTAAASLAGIAFVALLVGVPVMLNDLGNLETQLAQQHKNYMDMSNKMWKELMDQGEKTRMDRSAYVAARRERRQYDAAAGGVLRRKTTVQPDQKDLRRSRSAREDGTDGTPGKAGDGPVGGAAPDASASANPYEQGSAPVAANNCGSCPAGPPGRMDSREKKDLRESWVTLEIWDHKDKRELQERTESDMAKELQT</sequence>
<name>A0A915E6H3_9BILA</name>
<dbReference type="AlphaFoldDB" id="A0A915E6H3"/>
<feature type="transmembrane region" description="Helical" evidence="3">
    <location>
        <begin position="12"/>
        <end position="31"/>
    </location>
</feature>
<keyword evidence="3" id="KW-0472">Membrane</keyword>
<dbReference type="GO" id="GO:0042302">
    <property type="term" value="F:structural constituent of cuticle"/>
    <property type="evidence" value="ECO:0007669"/>
    <property type="project" value="InterPro"/>
</dbReference>
<feature type="compositionally biased region" description="Low complexity" evidence="2">
    <location>
        <begin position="129"/>
        <end position="138"/>
    </location>
</feature>
<evidence type="ECO:0000259" key="4">
    <source>
        <dbReference type="SMART" id="SM01088"/>
    </source>
</evidence>
<keyword evidence="3" id="KW-0812">Transmembrane</keyword>
<evidence type="ECO:0000256" key="2">
    <source>
        <dbReference type="SAM" id="MobiDB-lite"/>
    </source>
</evidence>
<evidence type="ECO:0000313" key="6">
    <source>
        <dbReference type="WBParaSite" id="jg2671"/>
    </source>
</evidence>
<dbReference type="InterPro" id="IPR002486">
    <property type="entry name" value="Col_cuticle_N"/>
</dbReference>
<feature type="region of interest" description="Disordered" evidence="2">
    <location>
        <begin position="86"/>
        <end position="171"/>
    </location>
</feature>
<evidence type="ECO:0000313" key="5">
    <source>
        <dbReference type="Proteomes" id="UP000887574"/>
    </source>
</evidence>
<keyword evidence="1" id="KW-0677">Repeat</keyword>
<dbReference type="Proteomes" id="UP000887574">
    <property type="component" value="Unplaced"/>
</dbReference>
<evidence type="ECO:0000256" key="1">
    <source>
        <dbReference type="ARBA" id="ARBA00022737"/>
    </source>
</evidence>
<feature type="region of interest" description="Disordered" evidence="2">
    <location>
        <begin position="185"/>
        <end position="204"/>
    </location>
</feature>
<dbReference type="Pfam" id="PF01484">
    <property type="entry name" value="Col_cuticle_N"/>
    <property type="match status" value="1"/>
</dbReference>
<proteinExistence type="predicted"/>
<evidence type="ECO:0000256" key="3">
    <source>
        <dbReference type="SAM" id="Phobius"/>
    </source>
</evidence>
<protein>
    <submittedName>
        <fullName evidence="6">Nematode cuticle collagen N-terminal domain-containing protein</fullName>
    </submittedName>
</protein>
<reference evidence="6" key="1">
    <citation type="submission" date="2022-11" db="UniProtKB">
        <authorList>
            <consortium name="WormBaseParasite"/>
        </authorList>
    </citation>
    <scope>IDENTIFICATION</scope>
</reference>
<feature type="domain" description="Nematode cuticle collagen N-terminal" evidence="4">
    <location>
        <begin position="7"/>
        <end position="59"/>
    </location>
</feature>
<keyword evidence="5" id="KW-1185">Reference proteome</keyword>